<protein>
    <submittedName>
        <fullName evidence="10">AzlC family ABC transporter permease</fullName>
    </submittedName>
</protein>
<feature type="compositionally biased region" description="Low complexity" evidence="8">
    <location>
        <begin position="257"/>
        <end position="273"/>
    </location>
</feature>
<feature type="transmembrane region" description="Helical" evidence="9">
    <location>
        <begin position="162"/>
        <end position="183"/>
    </location>
</feature>
<dbReference type="PANTHER" id="PTHR34979">
    <property type="entry name" value="INNER MEMBRANE PROTEIN YGAZ"/>
    <property type="match status" value="1"/>
</dbReference>
<keyword evidence="3" id="KW-0813">Transport</keyword>
<gene>
    <name evidence="10" type="ORF">ITX44_21535</name>
</gene>
<dbReference type="RefSeq" id="WP_205358920.1">
    <property type="nucleotide sequence ID" value="NZ_JADKYB010000011.1"/>
</dbReference>
<name>A0ABS2TUR3_9ACTN</name>
<dbReference type="Proteomes" id="UP000749040">
    <property type="component" value="Unassembled WGS sequence"/>
</dbReference>
<evidence type="ECO:0000256" key="5">
    <source>
        <dbReference type="ARBA" id="ARBA00022692"/>
    </source>
</evidence>
<keyword evidence="11" id="KW-1185">Reference proteome</keyword>
<dbReference type="PANTHER" id="PTHR34979:SF1">
    <property type="entry name" value="INNER MEMBRANE PROTEIN YGAZ"/>
    <property type="match status" value="1"/>
</dbReference>
<evidence type="ECO:0000256" key="7">
    <source>
        <dbReference type="ARBA" id="ARBA00023136"/>
    </source>
</evidence>
<reference evidence="10 11" key="1">
    <citation type="submission" date="2021-01" db="EMBL/GenBank/DDBJ databases">
        <title>Streptomyces acididurans sp. nov., isolated from a peat swamp forest soil.</title>
        <authorList>
            <person name="Chantavorakit T."/>
            <person name="Duangmal K."/>
        </authorList>
    </citation>
    <scope>NUCLEOTIDE SEQUENCE [LARGE SCALE GENOMIC DNA]</scope>
    <source>
        <strain evidence="10 11">KK5PA1</strain>
    </source>
</reference>
<evidence type="ECO:0000313" key="10">
    <source>
        <dbReference type="EMBL" id="MBM9507066.1"/>
    </source>
</evidence>
<comment type="similarity">
    <text evidence="2">Belongs to the AzlC family.</text>
</comment>
<evidence type="ECO:0000256" key="3">
    <source>
        <dbReference type="ARBA" id="ARBA00022448"/>
    </source>
</evidence>
<dbReference type="InterPro" id="IPR011606">
    <property type="entry name" value="Brnchd-chn_aa_trnsp_permease"/>
</dbReference>
<feature type="transmembrane region" description="Helical" evidence="9">
    <location>
        <begin position="189"/>
        <end position="212"/>
    </location>
</feature>
<evidence type="ECO:0000256" key="2">
    <source>
        <dbReference type="ARBA" id="ARBA00010735"/>
    </source>
</evidence>
<evidence type="ECO:0000256" key="9">
    <source>
        <dbReference type="SAM" id="Phobius"/>
    </source>
</evidence>
<comment type="subcellular location">
    <subcellularLocation>
        <location evidence="1">Cell membrane</location>
        <topology evidence="1">Multi-pass membrane protein</topology>
    </subcellularLocation>
</comment>
<keyword evidence="4" id="KW-1003">Cell membrane</keyword>
<keyword evidence="7 9" id="KW-0472">Membrane</keyword>
<dbReference type="EMBL" id="JADKYB010000011">
    <property type="protein sequence ID" value="MBM9507066.1"/>
    <property type="molecule type" value="Genomic_DNA"/>
</dbReference>
<feature type="region of interest" description="Disordered" evidence="8">
    <location>
        <begin position="228"/>
        <end position="279"/>
    </location>
</feature>
<feature type="compositionally biased region" description="Basic and acidic residues" evidence="8">
    <location>
        <begin position="236"/>
        <end position="246"/>
    </location>
</feature>
<keyword evidence="6 9" id="KW-1133">Transmembrane helix</keyword>
<feature type="transmembrane region" description="Helical" evidence="9">
    <location>
        <begin position="128"/>
        <end position="150"/>
    </location>
</feature>
<keyword evidence="5 9" id="KW-0812">Transmembrane</keyword>
<evidence type="ECO:0000256" key="6">
    <source>
        <dbReference type="ARBA" id="ARBA00022989"/>
    </source>
</evidence>
<evidence type="ECO:0000256" key="4">
    <source>
        <dbReference type="ARBA" id="ARBA00022475"/>
    </source>
</evidence>
<sequence>MRSIWRTPEKDLARDIALVCAADGLVGASFGAISVGLGLPLWLPSLLSVVVFAGASQFLFIGLVGAGGNPVAAVAAGLLINVRHVPFGFTVGDVLGTRWVRRLIGTHLMVDETVAFTLAEEEPRRRRAAYWTCGLGLFAAWNLGVVAGAFGGRAIGNTDSFGLDAALPAVLLALLLPSLNTAATRSAAAAGAAIALAATPFLPAGLPVLLALAGMLAALRPGVAQATPAQPTAEGAAKDATPHDVRATAGPTASADPAEPTESTESTESAESTEPARPR</sequence>
<evidence type="ECO:0000256" key="8">
    <source>
        <dbReference type="SAM" id="MobiDB-lite"/>
    </source>
</evidence>
<accession>A0ABS2TUR3</accession>
<evidence type="ECO:0000256" key="1">
    <source>
        <dbReference type="ARBA" id="ARBA00004651"/>
    </source>
</evidence>
<organism evidence="10 11">
    <name type="scientific">Actinacidiphila acididurans</name>
    <dbReference type="NCBI Taxonomy" id="2784346"/>
    <lineage>
        <taxon>Bacteria</taxon>
        <taxon>Bacillati</taxon>
        <taxon>Actinomycetota</taxon>
        <taxon>Actinomycetes</taxon>
        <taxon>Kitasatosporales</taxon>
        <taxon>Streptomycetaceae</taxon>
        <taxon>Actinacidiphila</taxon>
    </lineage>
</organism>
<comment type="caution">
    <text evidence="10">The sequence shown here is derived from an EMBL/GenBank/DDBJ whole genome shotgun (WGS) entry which is preliminary data.</text>
</comment>
<feature type="transmembrane region" description="Helical" evidence="9">
    <location>
        <begin position="12"/>
        <end position="35"/>
    </location>
</feature>
<evidence type="ECO:0000313" key="11">
    <source>
        <dbReference type="Proteomes" id="UP000749040"/>
    </source>
</evidence>
<dbReference type="Pfam" id="PF03591">
    <property type="entry name" value="AzlC"/>
    <property type="match status" value="1"/>
</dbReference>
<proteinExistence type="inferred from homology"/>